<dbReference type="Pfam" id="PF00924">
    <property type="entry name" value="MS_channel_2nd"/>
    <property type="match status" value="1"/>
</dbReference>
<proteinExistence type="predicted"/>
<sequence length="663" mass="77132">MSGPLPTLDSTKLLEIPSTDLSDNNNHNHTYVHGHAHDHGHSHGHAHDHGHSHGHSHGHGHGHPQISALYENREKSQTRKDADTISIYKQSHNSFYHLLKTKRRQYLQPNWATLTLNEFVSRSKIHRQAKGTTTYLKTWFNYCEVIDPLWKKVRAIGKQNNKPLFIRDHMTLWAYDTNKNKVIIVDEKSLKQISKVLAAYVMRHVLSRTALMEDSVWEKTATKSFVRHMNEREGSYIFFLPPPMSLMHIGQYHFGTIWSNRKENSPFFLFCIESNGQPSVRGYLIENDFVKMFGNGKRYEAHRAFRRFDSGQKGKVTFVNLHRRLFHFLNDTINARQTYDSYQDILGNLEAIVSLLVFFVCCFVFLLIFHYDITTAISMYASLIALVLIFGSSALTSVVNGVILTYLIQPFSVGDVIYLNNIRYTVKKMGLTSTFFETSWGTPAVWSNTQILNYLQGMLNFSKSRNETHNIEFQKLFLVYIKHIIPLISNDNVWIIFYELDSLGRTRVCLWIDSLLSFANSRARWEQHSEIIFGVRKILEDLKIKMYWPPNTPTHSISIACLNFSSSFFFSPSFLCHVNIKDNKIKLNRKSVTFTASNKKYVICIGVLFEDDESIIADKKNYNIHGQGRNKYPFKNIHFFIIKKPYFNKNAFLTLFFAFFYKM</sequence>
<dbReference type="PANTHER" id="PTHR31323:SF1">
    <property type="entry name" value="MECHANOSENSITIVE ION CHANNEL PROTEIN"/>
    <property type="match status" value="1"/>
</dbReference>
<dbReference type="PANTHER" id="PTHR31323">
    <property type="entry name" value="MECHANOSENSITIVE ION CHANNEL PROTEIN MSY2"/>
    <property type="match status" value="1"/>
</dbReference>
<dbReference type="AlphaFoldDB" id="X6NR61"/>
<feature type="transmembrane region" description="Helical" evidence="2">
    <location>
        <begin position="351"/>
        <end position="371"/>
    </location>
</feature>
<feature type="compositionally biased region" description="Basic and acidic residues" evidence="1">
    <location>
        <begin position="35"/>
        <end position="51"/>
    </location>
</feature>
<evidence type="ECO:0000259" key="3">
    <source>
        <dbReference type="Pfam" id="PF00924"/>
    </source>
</evidence>
<keyword evidence="5" id="KW-1185">Reference proteome</keyword>
<dbReference type="Proteomes" id="UP000023152">
    <property type="component" value="Unassembled WGS sequence"/>
</dbReference>
<organism evidence="4 5">
    <name type="scientific">Reticulomyxa filosa</name>
    <dbReference type="NCBI Taxonomy" id="46433"/>
    <lineage>
        <taxon>Eukaryota</taxon>
        <taxon>Sar</taxon>
        <taxon>Rhizaria</taxon>
        <taxon>Retaria</taxon>
        <taxon>Foraminifera</taxon>
        <taxon>Monothalamids</taxon>
        <taxon>Reticulomyxidae</taxon>
        <taxon>Reticulomyxa</taxon>
    </lineage>
</organism>
<dbReference type="GO" id="GO:0005262">
    <property type="term" value="F:calcium channel activity"/>
    <property type="evidence" value="ECO:0007669"/>
    <property type="project" value="TreeGrafter"/>
</dbReference>
<dbReference type="OrthoDB" id="544685at2759"/>
<protein>
    <submittedName>
        <fullName evidence="4">Periplasmic solute binding protein</fullName>
    </submittedName>
</protein>
<dbReference type="InterPro" id="IPR010920">
    <property type="entry name" value="LSM_dom_sf"/>
</dbReference>
<reference evidence="4 5" key="1">
    <citation type="journal article" date="2013" name="Curr. Biol.">
        <title>The Genome of the Foraminiferan Reticulomyxa filosa.</title>
        <authorList>
            <person name="Glockner G."/>
            <person name="Hulsmann N."/>
            <person name="Schleicher M."/>
            <person name="Noegel A.A."/>
            <person name="Eichinger L."/>
            <person name="Gallinger C."/>
            <person name="Pawlowski J."/>
            <person name="Sierra R."/>
            <person name="Euteneuer U."/>
            <person name="Pillet L."/>
            <person name="Moustafa A."/>
            <person name="Platzer M."/>
            <person name="Groth M."/>
            <person name="Szafranski K."/>
            <person name="Schliwa M."/>
        </authorList>
    </citation>
    <scope>NUCLEOTIDE SEQUENCE [LARGE SCALE GENOMIC DNA]</scope>
</reference>
<keyword evidence="2" id="KW-0472">Membrane</keyword>
<comment type="caution">
    <text evidence="4">The sequence shown here is derived from an EMBL/GenBank/DDBJ whole genome shotgun (WGS) entry which is preliminary data.</text>
</comment>
<name>X6NR61_RETFI</name>
<evidence type="ECO:0000313" key="5">
    <source>
        <dbReference type="Proteomes" id="UP000023152"/>
    </source>
</evidence>
<dbReference type="InterPro" id="IPR006685">
    <property type="entry name" value="MscS_channel_2nd"/>
</dbReference>
<evidence type="ECO:0000256" key="1">
    <source>
        <dbReference type="SAM" id="MobiDB-lite"/>
    </source>
</evidence>
<evidence type="ECO:0000313" key="4">
    <source>
        <dbReference type="EMBL" id="ETO28219.1"/>
    </source>
</evidence>
<dbReference type="EMBL" id="ASPP01006794">
    <property type="protein sequence ID" value="ETO28219.1"/>
    <property type="molecule type" value="Genomic_DNA"/>
</dbReference>
<feature type="region of interest" description="Disordered" evidence="1">
    <location>
        <begin position="1"/>
        <end position="65"/>
    </location>
</feature>
<dbReference type="SUPFAM" id="SSF50182">
    <property type="entry name" value="Sm-like ribonucleoproteins"/>
    <property type="match status" value="1"/>
</dbReference>
<keyword evidence="2" id="KW-1133">Transmembrane helix</keyword>
<feature type="compositionally biased region" description="Polar residues" evidence="1">
    <location>
        <begin position="19"/>
        <end position="29"/>
    </location>
</feature>
<evidence type="ECO:0000256" key="2">
    <source>
        <dbReference type="SAM" id="Phobius"/>
    </source>
</evidence>
<feature type="transmembrane region" description="Helical" evidence="2">
    <location>
        <begin position="383"/>
        <end position="408"/>
    </location>
</feature>
<gene>
    <name evidence="4" type="ORF">RFI_08913</name>
</gene>
<dbReference type="GO" id="GO:0006874">
    <property type="term" value="P:intracellular calcium ion homeostasis"/>
    <property type="evidence" value="ECO:0007669"/>
    <property type="project" value="TreeGrafter"/>
</dbReference>
<feature type="domain" description="Mechanosensitive ion channel MscS" evidence="3">
    <location>
        <begin position="395"/>
        <end position="452"/>
    </location>
</feature>
<dbReference type="GO" id="GO:0016020">
    <property type="term" value="C:membrane"/>
    <property type="evidence" value="ECO:0007669"/>
    <property type="project" value="InterPro"/>
</dbReference>
<feature type="compositionally biased region" description="Basic residues" evidence="1">
    <location>
        <begin position="52"/>
        <end position="62"/>
    </location>
</feature>
<accession>X6NR61</accession>
<keyword evidence="2" id="KW-0812">Transmembrane</keyword>